<dbReference type="CDD" id="cd01130">
    <property type="entry name" value="VirB11-like_ATPase"/>
    <property type="match status" value="1"/>
</dbReference>
<feature type="domain" description="Bacterial type II secretion system protein E" evidence="2">
    <location>
        <begin position="60"/>
        <end position="335"/>
    </location>
</feature>
<comment type="caution">
    <text evidence="3">The sequence shown here is derived from an EMBL/GenBank/DDBJ whole genome shotgun (WGS) entry which is preliminary data.</text>
</comment>
<sequence length="388" mass="40765">MSRVVELAPEVVDEVRDWLARTPGDLTPHRVAEGLRAAGRPVGDATVLTVYELLRRDVVGAGPLEPLLRLPGVTDVLVNGPDQVFLDRGHGLERADVRFPDDGSVRRLAQRLAAAAGRRLDDAAPYVDLRLADGTRFHAVLAPLARPGTAISLRVPSRRSFTLDDLVAAGALSHAGAALVRAVVTARLAFLVSGGTGTGKTTLLATLLGLAGPDERLVVVEDASELRPDHPHVVGLEARPPNIEGAGAVDLRALVRQALRMRPDRLVLGEVRGGEVVDLLAALNTGHEGGCGTLHANSALDVPARVEALALAAGLGREAVHSQLASGVDAVLHLERGRDGRRRLAQIALPVRQGDGLVRMELGATFQPSGGLVEGPGAERLTALLERS</sequence>
<comment type="similarity">
    <text evidence="1">Belongs to the GSP E family.</text>
</comment>
<keyword evidence="4" id="KW-1185">Reference proteome</keyword>
<evidence type="ECO:0000313" key="3">
    <source>
        <dbReference type="EMBL" id="GAA1953604.1"/>
    </source>
</evidence>
<dbReference type="InterPro" id="IPR050921">
    <property type="entry name" value="T4SS_GSP_E_ATPase"/>
</dbReference>
<evidence type="ECO:0000259" key="2">
    <source>
        <dbReference type="Pfam" id="PF00437"/>
    </source>
</evidence>
<dbReference type="InterPro" id="IPR001482">
    <property type="entry name" value="T2SS/T4SS_dom"/>
</dbReference>
<dbReference type="PANTHER" id="PTHR30486:SF6">
    <property type="entry name" value="TYPE IV PILUS RETRACTATION ATPASE PILT"/>
    <property type="match status" value="1"/>
</dbReference>
<dbReference type="RefSeq" id="WP_344043216.1">
    <property type="nucleotide sequence ID" value="NZ_BAAAPB010000001.1"/>
</dbReference>
<accession>A0ABN2QJJ8</accession>
<name>A0ABN2QJJ8_9ACTN</name>
<proteinExistence type="inferred from homology"/>
<reference evidence="3 4" key="1">
    <citation type="journal article" date="2019" name="Int. J. Syst. Evol. Microbiol.">
        <title>The Global Catalogue of Microorganisms (GCM) 10K type strain sequencing project: providing services to taxonomists for standard genome sequencing and annotation.</title>
        <authorList>
            <consortium name="The Broad Institute Genomics Platform"/>
            <consortium name="The Broad Institute Genome Sequencing Center for Infectious Disease"/>
            <person name="Wu L."/>
            <person name="Ma J."/>
        </authorList>
    </citation>
    <scope>NUCLEOTIDE SEQUENCE [LARGE SCALE GENOMIC DNA]</scope>
    <source>
        <strain evidence="3 4">JCM 15309</strain>
    </source>
</reference>
<dbReference type="SUPFAM" id="SSF52540">
    <property type="entry name" value="P-loop containing nucleoside triphosphate hydrolases"/>
    <property type="match status" value="1"/>
</dbReference>
<gene>
    <name evidence="3" type="ORF">GCM10009798_10960</name>
</gene>
<organism evidence="3 4">
    <name type="scientific">Nocardioides panacihumi</name>
    <dbReference type="NCBI Taxonomy" id="400774"/>
    <lineage>
        <taxon>Bacteria</taxon>
        <taxon>Bacillati</taxon>
        <taxon>Actinomycetota</taxon>
        <taxon>Actinomycetes</taxon>
        <taxon>Propionibacteriales</taxon>
        <taxon>Nocardioidaceae</taxon>
        <taxon>Nocardioides</taxon>
    </lineage>
</organism>
<dbReference type="InterPro" id="IPR027417">
    <property type="entry name" value="P-loop_NTPase"/>
</dbReference>
<dbReference type="NCBIfam" id="TIGR03819">
    <property type="entry name" value="heli_sec_ATPase"/>
    <property type="match status" value="1"/>
</dbReference>
<evidence type="ECO:0000313" key="4">
    <source>
        <dbReference type="Proteomes" id="UP001500571"/>
    </source>
</evidence>
<dbReference type="EMBL" id="BAAAPB010000001">
    <property type="protein sequence ID" value="GAA1953604.1"/>
    <property type="molecule type" value="Genomic_DNA"/>
</dbReference>
<dbReference type="Gene3D" id="3.40.50.300">
    <property type="entry name" value="P-loop containing nucleotide triphosphate hydrolases"/>
    <property type="match status" value="1"/>
</dbReference>
<protein>
    <submittedName>
        <fullName evidence="3">TadA family conjugal transfer-associated ATPase</fullName>
    </submittedName>
</protein>
<dbReference type="Gene3D" id="3.30.450.380">
    <property type="match status" value="1"/>
</dbReference>
<dbReference type="PANTHER" id="PTHR30486">
    <property type="entry name" value="TWITCHING MOTILITY PROTEIN PILT"/>
    <property type="match status" value="1"/>
</dbReference>
<dbReference type="Pfam" id="PF00437">
    <property type="entry name" value="T2SSE"/>
    <property type="match status" value="1"/>
</dbReference>
<dbReference type="InterPro" id="IPR022399">
    <property type="entry name" value="TadA-like_ATPase"/>
</dbReference>
<dbReference type="Proteomes" id="UP001500571">
    <property type="component" value="Unassembled WGS sequence"/>
</dbReference>
<evidence type="ECO:0000256" key="1">
    <source>
        <dbReference type="ARBA" id="ARBA00006611"/>
    </source>
</evidence>